<proteinExistence type="predicted"/>
<evidence type="ECO:0000313" key="1">
    <source>
        <dbReference type="EMBL" id="KMK51598.1"/>
    </source>
</evidence>
<gene>
    <name evidence="1" type="ORF">RO21_05285</name>
</gene>
<dbReference type="PATRIC" id="fig|67855.3.peg.922"/>
<name>A0A0J5P5B2_9PAST</name>
<protein>
    <submittedName>
        <fullName evidence="1">Uncharacterized protein</fullName>
    </submittedName>
</protein>
<dbReference type="AlphaFoldDB" id="A0A0J5P5B2"/>
<reference evidence="1 2" key="1">
    <citation type="submission" date="2014-12" db="EMBL/GenBank/DDBJ databases">
        <title>Reclassification of Actinobacillus muris as Muribacter muris.</title>
        <authorList>
            <person name="Christensen H."/>
            <person name="Nicklas W."/>
            <person name="Bisgaard M."/>
        </authorList>
    </citation>
    <scope>NUCLEOTIDE SEQUENCE [LARGE SCALE GENOMIC DNA]</scope>
    <source>
        <strain evidence="1 2">Ackerman80-443D</strain>
    </source>
</reference>
<dbReference type="Proteomes" id="UP000036270">
    <property type="component" value="Unassembled WGS sequence"/>
</dbReference>
<comment type="caution">
    <text evidence="1">The sequence shown here is derived from an EMBL/GenBank/DDBJ whole genome shotgun (WGS) entry which is preliminary data.</text>
</comment>
<keyword evidence="2" id="KW-1185">Reference proteome</keyword>
<sequence>MMKNRIIIFIISFFYLAAHAELQCFSNEEYQHIISRLPLNEEQYYNVPNMVNCNEKINLSQLVCVNNKIKNIFLLLSISRIYAYENATHTPVEDYSTYNNDFKEWINNIINKENDKAILNRKLCYIIKKTLSDNFGGEFYYEPKIEEVINSKKNDNGVIIDTLERLFYLGKSCDVRVSLDKYKRGIWYKSNNKFIIELEDKKYKFTDKYYFNYDENVFSLNCYR</sequence>
<organism evidence="1 2">
    <name type="scientific">Muribacter muris</name>
    <dbReference type="NCBI Taxonomy" id="67855"/>
    <lineage>
        <taxon>Bacteria</taxon>
        <taxon>Pseudomonadati</taxon>
        <taxon>Pseudomonadota</taxon>
        <taxon>Gammaproteobacteria</taxon>
        <taxon>Pasteurellales</taxon>
        <taxon>Pasteurellaceae</taxon>
        <taxon>Muribacter</taxon>
    </lineage>
</organism>
<evidence type="ECO:0000313" key="2">
    <source>
        <dbReference type="Proteomes" id="UP000036270"/>
    </source>
</evidence>
<dbReference type="EMBL" id="JWIZ01000027">
    <property type="protein sequence ID" value="KMK51598.1"/>
    <property type="molecule type" value="Genomic_DNA"/>
</dbReference>
<accession>A0A0J5P5B2</accession>